<dbReference type="GO" id="GO:0006508">
    <property type="term" value="P:proteolysis"/>
    <property type="evidence" value="ECO:0007669"/>
    <property type="project" value="InterPro"/>
</dbReference>
<proteinExistence type="predicted"/>
<dbReference type="InterPro" id="IPR029030">
    <property type="entry name" value="Caspase-like_dom_sf"/>
</dbReference>
<dbReference type="Gene3D" id="3.40.50.1460">
    <property type="match status" value="1"/>
</dbReference>
<keyword evidence="4" id="KW-1185">Reference proteome</keyword>
<name>A0A8K2A212_9CYAN</name>
<keyword evidence="1" id="KW-1133">Transmembrane helix</keyword>
<keyword evidence="1" id="KW-0472">Membrane</keyword>
<dbReference type="Proteomes" id="UP000607397">
    <property type="component" value="Unassembled WGS sequence"/>
</dbReference>
<dbReference type="InterPro" id="IPR011600">
    <property type="entry name" value="Pept_C14_caspase"/>
</dbReference>
<organism evidence="3 4">
    <name type="scientific">Petrachloros mirabilis ULC683</name>
    <dbReference type="NCBI Taxonomy" id="2781853"/>
    <lineage>
        <taxon>Bacteria</taxon>
        <taxon>Bacillati</taxon>
        <taxon>Cyanobacteriota</taxon>
        <taxon>Cyanophyceae</taxon>
        <taxon>Synechococcales</taxon>
        <taxon>Petrachlorosaceae</taxon>
        <taxon>Petrachloros</taxon>
        <taxon>Petrachloros mirabilis</taxon>
    </lineage>
</organism>
<gene>
    <name evidence="3" type="ORF">GS597_18110</name>
</gene>
<dbReference type="EMBL" id="WVIC01000050">
    <property type="protein sequence ID" value="NCJ08386.1"/>
    <property type="molecule type" value="Genomic_DNA"/>
</dbReference>
<feature type="domain" description="Peptidase C14 caspase" evidence="2">
    <location>
        <begin position="223"/>
        <end position="418"/>
    </location>
</feature>
<feature type="transmembrane region" description="Helical" evidence="1">
    <location>
        <begin position="644"/>
        <end position="663"/>
    </location>
</feature>
<evidence type="ECO:0000259" key="2">
    <source>
        <dbReference type="Pfam" id="PF00656"/>
    </source>
</evidence>
<keyword evidence="1" id="KW-0812">Transmembrane</keyword>
<dbReference type="Pfam" id="PF00656">
    <property type="entry name" value="Peptidase_C14"/>
    <property type="match status" value="1"/>
</dbReference>
<sequence>MSETLDPLIYAYFSEGGLTALASSSIPFDIQQVFIEDIVTEYWDATDPPPQGFRAAFLRQMAPDQSLFGWLYSDIDEQTQGLLPCALGYYLNAPLTGDLLQLIFGCLERGPLSCPNLSHLPEFLEEVAFPSSLSYEPARPGVPLPSGIYARSRLLLVKQRMLDIYIPYEPELEVEVLPSPGTLTASSVTPPPSETWLPAWDAVNSEPMVLNQSVSEFEGSGQKMALLIGVNGYGEGFRPLMGVEQDVQAMAQVLASPGLGGFTQVKTLLNPDCQVMSEAIESLFLDSQPEDLILLYLSGYCIRDRQGNISLATGISRRGRQQKVIRSTVIPANFMRTIMDESSSQQQVLVLDCCFADAFPRETPTAQRPPKVESELGGSQRLILSTCTTSGYTTAQKEQEPSLYTRYLVEGLATGAADVNHDGIVTLYEWHDYARQRTTQAAPVMMPQCYGATELQNLGLIAVPSTDPRLKYRKHVERGLQDGDISALHRTVLDSLQVRWGITSSEASTIEAEVLQPYSDYRRKIQAYAQQLLQIRWQPVNGQQVFENQGVDLSETLLGLQESLGLTSTDTQAIEAEIEFQFKFLQALEPAMASQSTSGRAEWRWLQNLKAQMLHSLSQVGQNFRKLPGWGALQAQWQQHPRRLWLGGGSVVLLLVAVVVITVQGRQRARSQQPATLITIHTPSTPWVAKQTHNDYDLTM</sequence>
<comment type="caution">
    <text evidence="3">The sequence shown here is derived from an EMBL/GenBank/DDBJ whole genome shotgun (WGS) entry which is preliminary data.</text>
</comment>
<dbReference type="PROSITE" id="PS00018">
    <property type="entry name" value="EF_HAND_1"/>
    <property type="match status" value="1"/>
</dbReference>
<dbReference type="InterPro" id="IPR018247">
    <property type="entry name" value="EF_Hand_1_Ca_BS"/>
</dbReference>
<dbReference type="SUPFAM" id="SSF52129">
    <property type="entry name" value="Caspase-like"/>
    <property type="match status" value="1"/>
</dbReference>
<dbReference type="GO" id="GO:0004197">
    <property type="term" value="F:cysteine-type endopeptidase activity"/>
    <property type="evidence" value="ECO:0007669"/>
    <property type="project" value="InterPro"/>
</dbReference>
<dbReference type="RefSeq" id="WP_161826858.1">
    <property type="nucleotide sequence ID" value="NZ_WVIC01000050.1"/>
</dbReference>
<accession>A0A8K2A212</accession>
<protein>
    <recommendedName>
        <fullName evidence="2">Peptidase C14 caspase domain-containing protein</fullName>
    </recommendedName>
</protein>
<dbReference type="AlphaFoldDB" id="A0A8K2A212"/>
<evidence type="ECO:0000313" key="4">
    <source>
        <dbReference type="Proteomes" id="UP000607397"/>
    </source>
</evidence>
<evidence type="ECO:0000313" key="3">
    <source>
        <dbReference type="EMBL" id="NCJ08386.1"/>
    </source>
</evidence>
<evidence type="ECO:0000256" key="1">
    <source>
        <dbReference type="SAM" id="Phobius"/>
    </source>
</evidence>
<reference evidence="3" key="1">
    <citation type="submission" date="2019-12" db="EMBL/GenBank/DDBJ databases">
        <title>High-Quality draft genome sequences of three cyanobacteria isolated from the limestone walls of the Old Cathedral of Coimbra.</title>
        <authorList>
            <person name="Tiago I."/>
            <person name="Soares F."/>
            <person name="Portugal A."/>
        </authorList>
    </citation>
    <scope>NUCLEOTIDE SEQUENCE [LARGE SCALE GENOMIC DNA]</scope>
    <source>
        <strain evidence="3">C</strain>
    </source>
</reference>